<sequence>MSQHLTDPKHPQDQAEILSEQIKTSDCWTLGIEISPIEIQSGRWMTIEWKIIQLWPDRSSAEKDLQTNPDNRFITFLDLQLYRDERTAYRFNLNSVVPHLFVQCDEDETDNSVIPNEITAAQDTAGAWLDGEHIVLEYPMPDAIQCWLEAYMAEHGELIEHKKKRRYADLDKEKDTGRAKR</sequence>
<keyword evidence="2" id="KW-1185">Reference proteome</keyword>
<dbReference type="Pfam" id="PF11749">
    <property type="entry name" value="DUF3305"/>
    <property type="match status" value="1"/>
</dbReference>
<evidence type="ECO:0000313" key="1">
    <source>
        <dbReference type="EMBL" id="MBB1488569.1"/>
    </source>
</evidence>
<dbReference type="Proteomes" id="UP000565262">
    <property type="component" value="Unassembled WGS sequence"/>
</dbReference>
<evidence type="ECO:0000313" key="2">
    <source>
        <dbReference type="Proteomes" id="UP000565262"/>
    </source>
</evidence>
<comment type="caution">
    <text evidence="1">The sequence shown here is derived from an EMBL/GenBank/DDBJ whole genome shotgun (WGS) entry which is preliminary data.</text>
</comment>
<dbReference type="EMBL" id="JACJFM010000030">
    <property type="protein sequence ID" value="MBB1488569.1"/>
    <property type="molecule type" value="Genomic_DNA"/>
</dbReference>
<dbReference type="AlphaFoldDB" id="A0A839IVT6"/>
<accession>A0A839IVT6</accession>
<reference evidence="1 2" key="1">
    <citation type="submission" date="2020-08" db="EMBL/GenBank/DDBJ databases">
        <title>Oceanospirillum sp. nov. isolated from marine sediment.</title>
        <authorList>
            <person name="Ji X."/>
        </authorList>
    </citation>
    <scope>NUCLEOTIDE SEQUENCE [LARGE SCALE GENOMIC DNA]</scope>
    <source>
        <strain evidence="1 2">D5</strain>
    </source>
</reference>
<gene>
    <name evidence="1" type="ORF">H4O21_18345</name>
</gene>
<dbReference type="InterPro" id="IPR021736">
    <property type="entry name" value="DUF3305"/>
</dbReference>
<proteinExistence type="predicted"/>
<protein>
    <submittedName>
        <fullName evidence="1">DUF3305 domain-containing protein</fullName>
    </submittedName>
</protein>
<organism evidence="1 2">
    <name type="scientific">Oceanospirillum sediminis</name>
    <dbReference type="NCBI Taxonomy" id="2760088"/>
    <lineage>
        <taxon>Bacteria</taxon>
        <taxon>Pseudomonadati</taxon>
        <taxon>Pseudomonadota</taxon>
        <taxon>Gammaproteobacteria</taxon>
        <taxon>Oceanospirillales</taxon>
        <taxon>Oceanospirillaceae</taxon>
        <taxon>Oceanospirillum</taxon>
    </lineage>
</organism>
<dbReference type="RefSeq" id="WP_182810339.1">
    <property type="nucleotide sequence ID" value="NZ_JACJFM010000030.1"/>
</dbReference>
<name>A0A839IVT6_9GAMM</name>